<dbReference type="Gene3D" id="1.25.10.10">
    <property type="entry name" value="Leucine-rich Repeat Variant"/>
    <property type="match status" value="1"/>
</dbReference>
<organism evidence="1 2">
    <name type="scientific">Mucor circinelloides f. lusitanicus</name>
    <name type="common">Mucor racemosus var. lusitanicus</name>
    <dbReference type="NCBI Taxonomy" id="29924"/>
    <lineage>
        <taxon>Eukaryota</taxon>
        <taxon>Fungi</taxon>
        <taxon>Fungi incertae sedis</taxon>
        <taxon>Mucoromycota</taxon>
        <taxon>Mucoromycotina</taxon>
        <taxon>Mucoromycetes</taxon>
        <taxon>Mucorales</taxon>
        <taxon>Mucorineae</taxon>
        <taxon>Mucoraceae</taxon>
        <taxon>Mucor</taxon>
    </lineage>
</organism>
<protein>
    <submittedName>
        <fullName evidence="1">Neurochondrin-domain-containing protein</fullName>
    </submittedName>
</protein>
<dbReference type="InterPro" id="IPR008709">
    <property type="entry name" value="Neurochondrin"/>
</dbReference>
<dbReference type="InterPro" id="IPR016024">
    <property type="entry name" value="ARM-type_fold"/>
</dbReference>
<reference evidence="1 2" key="1">
    <citation type="submission" date="2019-09" db="EMBL/GenBank/DDBJ databases">
        <authorList>
            <consortium name="DOE Joint Genome Institute"/>
            <person name="Mondo S.J."/>
            <person name="Navarro-Mendoza M.I."/>
            <person name="Perez-Arques C."/>
            <person name="Panchal S."/>
            <person name="Nicolas F.E."/>
            <person name="Ganguly P."/>
            <person name="Pangilinan J."/>
            <person name="Grigoriev I."/>
            <person name="Heitman J."/>
            <person name="Sanya K."/>
            <person name="Garre V."/>
        </authorList>
    </citation>
    <scope>NUCLEOTIDE SEQUENCE [LARGE SCALE GENOMIC DNA]</scope>
    <source>
        <strain evidence="1 2">MU402</strain>
    </source>
</reference>
<accession>A0A8H4EY26</accession>
<dbReference type="AlphaFoldDB" id="A0A8H4EY26"/>
<dbReference type="Proteomes" id="UP000469890">
    <property type="component" value="Unassembled WGS sequence"/>
</dbReference>
<dbReference type="SUPFAM" id="SSF48371">
    <property type="entry name" value="ARM repeat"/>
    <property type="match status" value="1"/>
</dbReference>
<dbReference type="Pfam" id="PF05536">
    <property type="entry name" value="Neurochondrin"/>
    <property type="match status" value="1"/>
</dbReference>
<dbReference type="InterPro" id="IPR011989">
    <property type="entry name" value="ARM-like"/>
</dbReference>
<evidence type="ECO:0000313" key="1">
    <source>
        <dbReference type="EMBL" id="KAF1798766.1"/>
    </source>
</evidence>
<dbReference type="EMBL" id="JAAECE010000007">
    <property type="protein sequence ID" value="KAF1798766.1"/>
    <property type="molecule type" value="Genomic_DNA"/>
</dbReference>
<comment type="caution">
    <text evidence="1">The sequence shown here is derived from an EMBL/GenBank/DDBJ whole genome shotgun (WGS) entry which is preliminary data.</text>
</comment>
<name>A0A8H4EY26_MUCCL</name>
<evidence type="ECO:0000313" key="2">
    <source>
        <dbReference type="Proteomes" id="UP000469890"/>
    </source>
</evidence>
<gene>
    <name evidence="1" type="ORF">FB192DRAFT_1310281</name>
</gene>
<sequence length="456" mass="52103">MESVTSSTRDRSAEIDRCLSMIVPSASDEMKFVGMLILPKLLEQNNLQDIERVFKGMNFKFIERLLRTTHNVDAEVPDPVLKEIAVNVLACFARFDNLATEQHMVDRIPALSRLLTPNDESDITHEVLQIMLHVAVKKEGLVKMLDPDVLKNVLHVLLESTKEEEERDMCTQLITSVYTRACQLLHSDKIPSLHSALKYSLSTLIAILSNTLDNDQKMLKFEALTILSAVLPDIPAELMKQFKQEQEKKIEGWLDHLLSGLRQIMSSKLHDSQRDKAILLIACLLRYFGNEWLFKSLQNTKSTKRRKEKASSDNASDPANKAYAEANFPALLVHLVAIEAKIMIDDINDRVIQEHNEEKTISNQQKQQRQETMVPVYFEILEAAMEYLAENFESNGMDSEMLLKLRTTLSDMMDVVMELLKFMQGTKANLEDDMIAQACIRIVSIWMAEEGFEMPE</sequence>
<proteinExistence type="predicted"/>
<dbReference type="PANTHER" id="PTHR13109:SF7">
    <property type="entry name" value="NEUROCHONDRIN"/>
    <property type="match status" value="1"/>
</dbReference>
<dbReference type="PANTHER" id="PTHR13109">
    <property type="entry name" value="NEUROCHONDRIN"/>
    <property type="match status" value="1"/>
</dbReference>